<keyword evidence="2" id="KW-1185">Reference proteome</keyword>
<proteinExistence type="predicted"/>
<dbReference type="InterPro" id="IPR011032">
    <property type="entry name" value="GroES-like_sf"/>
</dbReference>
<dbReference type="RefSeq" id="WP_242935189.1">
    <property type="nucleotide sequence ID" value="NZ_AP025028.1"/>
</dbReference>
<reference evidence="1 2" key="1">
    <citation type="submission" date="2021-08" db="EMBL/GenBank/DDBJ databases">
        <title>Complete genome sequence of Leptospira kobayashii strain E30.</title>
        <authorList>
            <person name="Nakao R."/>
            <person name="Nakamura S."/>
            <person name="Masuzawa T."/>
            <person name="Koizumi N."/>
        </authorList>
    </citation>
    <scope>NUCLEOTIDE SEQUENCE [LARGE SCALE GENOMIC DNA]</scope>
    <source>
        <strain evidence="1 2">E30</strain>
    </source>
</reference>
<dbReference type="EMBL" id="AP025028">
    <property type="protein sequence ID" value="BDA79526.1"/>
    <property type="molecule type" value="Genomic_DNA"/>
</dbReference>
<accession>A0ABN6KHX1</accession>
<evidence type="ECO:0000313" key="1">
    <source>
        <dbReference type="EMBL" id="BDA79526.1"/>
    </source>
</evidence>
<sequence>MKYNVPIKMKALHQLGPLPEDAISNPDEIKKYIKLTEIDVPKPGPGQVLVKVNRGLVNSDITLIPFLFFPDSGCPGK</sequence>
<dbReference type="Proteomes" id="UP000245263">
    <property type="component" value="Chromosome 1"/>
</dbReference>
<dbReference type="Gene3D" id="3.90.180.10">
    <property type="entry name" value="Medium-chain alcohol dehydrogenases, catalytic domain"/>
    <property type="match status" value="1"/>
</dbReference>
<name>A0ABN6KHX1_9LEPT</name>
<evidence type="ECO:0000313" key="2">
    <source>
        <dbReference type="Proteomes" id="UP000245263"/>
    </source>
</evidence>
<organism evidence="1 2">
    <name type="scientific">Leptospira kobayashii</name>
    <dbReference type="NCBI Taxonomy" id="1917830"/>
    <lineage>
        <taxon>Bacteria</taxon>
        <taxon>Pseudomonadati</taxon>
        <taxon>Spirochaetota</taxon>
        <taxon>Spirochaetia</taxon>
        <taxon>Leptospirales</taxon>
        <taxon>Leptospiraceae</taxon>
        <taxon>Leptospira</taxon>
    </lineage>
</organism>
<gene>
    <name evidence="1" type="ORF">LPTSP3_g24560</name>
</gene>
<evidence type="ECO:0008006" key="3">
    <source>
        <dbReference type="Google" id="ProtNLM"/>
    </source>
</evidence>
<protein>
    <recommendedName>
        <fullName evidence="3">Alcohol dehydrogenase</fullName>
    </recommendedName>
</protein>
<dbReference type="SUPFAM" id="SSF50129">
    <property type="entry name" value="GroES-like"/>
    <property type="match status" value="1"/>
</dbReference>